<evidence type="ECO:0000313" key="5">
    <source>
        <dbReference type="EMBL" id="CAB3977804.1"/>
    </source>
</evidence>
<dbReference type="InterPro" id="IPR036734">
    <property type="entry name" value="Neur_chan_lig-bd_sf"/>
</dbReference>
<accession>A0A7D9H7X9</accession>
<dbReference type="InterPro" id="IPR006201">
    <property type="entry name" value="Neur_channel"/>
</dbReference>
<name>A0A7D9H7X9_PARCT</name>
<dbReference type="CDD" id="cd19051">
    <property type="entry name" value="LGIC_TM_cation"/>
    <property type="match status" value="1"/>
</dbReference>
<comment type="subcellular location">
    <subcellularLocation>
        <location evidence="1">Membrane</location>
        <topology evidence="1">Multi-pass membrane protein</topology>
    </subcellularLocation>
</comment>
<evidence type="ECO:0000256" key="4">
    <source>
        <dbReference type="ARBA" id="ARBA00023136"/>
    </source>
</evidence>
<gene>
    <name evidence="5" type="ORF">PACLA_8A037195</name>
</gene>
<dbReference type="InterPro" id="IPR006029">
    <property type="entry name" value="Neurotrans-gated_channel_TM"/>
</dbReference>
<dbReference type="Proteomes" id="UP001152795">
    <property type="component" value="Unassembled WGS sequence"/>
</dbReference>
<dbReference type="InterPro" id="IPR038050">
    <property type="entry name" value="Neuro_actylchol_rec"/>
</dbReference>
<keyword evidence="4" id="KW-0472">Membrane</keyword>
<dbReference type="Gene3D" id="1.20.58.390">
    <property type="entry name" value="Neurotransmitter-gated ion-channel transmembrane domain"/>
    <property type="match status" value="1"/>
</dbReference>
<dbReference type="FunFam" id="2.70.170.10:FF:000060">
    <property type="entry name" value="Nicotinic acetylcholine receptor subunit alpha4"/>
    <property type="match status" value="1"/>
</dbReference>
<keyword evidence="2" id="KW-0812">Transmembrane</keyword>
<keyword evidence="6" id="KW-1185">Reference proteome</keyword>
<dbReference type="FunFam" id="1.20.58.390:FF:000043">
    <property type="entry name" value="AcetylCholine Receptor"/>
    <property type="match status" value="1"/>
</dbReference>
<evidence type="ECO:0000256" key="1">
    <source>
        <dbReference type="ARBA" id="ARBA00004141"/>
    </source>
</evidence>
<dbReference type="SUPFAM" id="SSF63712">
    <property type="entry name" value="Nicotinic receptor ligand binding domain-like"/>
    <property type="match status" value="1"/>
</dbReference>
<dbReference type="PANTHER" id="PTHR18945">
    <property type="entry name" value="NEUROTRANSMITTER GATED ION CHANNEL"/>
    <property type="match status" value="1"/>
</dbReference>
<evidence type="ECO:0000256" key="3">
    <source>
        <dbReference type="ARBA" id="ARBA00022989"/>
    </source>
</evidence>
<keyword evidence="5" id="KW-0675">Receptor</keyword>
<dbReference type="Pfam" id="PF02931">
    <property type="entry name" value="Neur_chan_LBD"/>
    <property type="match status" value="1"/>
</dbReference>
<dbReference type="InterPro" id="IPR036719">
    <property type="entry name" value="Neuro-gated_channel_TM_sf"/>
</dbReference>
<dbReference type="InterPro" id="IPR018000">
    <property type="entry name" value="Neurotransmitter_ion_chnl_CS"/>
</dbReference>
<dbReference type="GO" id="GO:0016020">
    <property type="term" value="C:membrane"/>
    <property type="evidence" value="ECO:0007669"/>
    <property type="project" value="UniProtKB-SubCell"/>
</dbReference>
<dbReference type="SUPFAM" id="SSF90112">
    <property type="entry name" value="Neurotransmitter-gated ion-channel transmembrane pore"/>
    <property type="match status" value="1"/>
</dbReference>
<reference evidence="5" key="1">
    <citation type="submission" date="2020-04" db="EMBL/GenBank/DDBJ databases">
        <authorList>
            <person name="Alioto T."/>
            <person name="Alioto T."/>
            <person name="Gomez Garrido J."/>
        </authorList>
    </citation>
    <scope>NUCLEOTIDE SEQUENCE</scope>
    <source>
        <strain evidence="5">A484AB</strain>
    </source>
</reference>
<evidence type="ECO:0000256" key="2">
    <source>
        <dbReference type="ARBA" id="ARBA00022692"/>
    </source>
</evidence>
<dbReference type="OrthoDB" id="5975154at2759"/>
<sequence>MTLFYSYSSVDEQDRTGGGEETYKTLIKLHSDGRSLWSSPSLFKAICEIDVAFFPLDQQTCRLKFGSWTYDSSKLKLTTKENATFPSSDYIKNGEWGIYKVETKARDHTYGSGEKYMDVTMTIAMKRQHLDYMINLVIPCLMISCMTFLGFILPPESGERVGLSITVLLAMTVFQQLTSEIMPSYGFPLLGQYYFATILEIGGALLITTIILNFYHRTNRHMPGWLRVLLLEWMSRIVFLHESAEKCNKSRKKTIKRGMRENVDAVVNNGYAIGEHPRDADIVGATRTQYHENGREADENHAKPTNDHNVLKLTLGSIGNEFNSQNVQNEKGMFTDETGASVSEEEMRMRHQQWTLAAKVLDRFFLWGSAFIGIATILGIFLRAPGIWDDSVELTL</sequence>
<proteinExistence type="predicted"/>
<dbReference type="AlphaFoldDB" id="A0A7D9H7X9"/>
<dbReference type="Pfam" id="PF02932">
    <property type="entry name" value="Neur_chan_memb"/>
    <property type="match status" value="1"/>
</dbReference>
<dbReference type="GO" id="GO:0004888">
    <property type="term" value="F:transmembrane signaling receptor activity"/>
    <property type="evidence" value="ECO:0007669"/>
    <property type="project" value="InterPro"/>
</dbReference>
<dbReference type="PROSITE" id="PS00236">
    <property type="entry name" value="NEUROTR_ION_CHANNEL"/>
    <property type="match status" value="1"/>
</dbReference>
<organism evidence="5 6">
    <name type="scientific">Paramuricea clavata</name>
    <name type="common">Red gorgonian</name>
    <name type="synonym">Violescent sea-whip</name>
    <dbReference type="NCBI Taxonomy" id="317549"/>
    <lineage>
        <taxon>Eukaryota</taxon>
        <taxon>Metazoa</taxon>
        <taxon>Cnidaria</taxon>
        <taxon>Anthozoa</taxon>
        <taxon>Octocorallia</taxon>
        <taxon>Malacalcyonacea</taxon>
        <taxon>Plexauridae</taxon>
        <taxon>Paramuricea</taxon>
    </lineage>
</organism>
<comment type="caution">
    <text evidence="5">The sequence shown here is derived from an EMBL/GenBank/DDBJ whole genome shotgun (WGS) entry which is preliminary data.</text>
</comment>
<protein>
    <submittedName>
        <fullName evidence="5">Neuronal acetylcholine receptor subunit alpha-10-like</fullName>
    </submittedName>
</protein>
<keyword evidence="3" id="KW-1133">Transmembrane helix</keyword>
<dbReference type="InterPro" id="IPR006202">
    <property type="entry name" value="Neur_chan_lig-bd"/>
</dbReference>
<dbReference type="Gene3D" id="2.70.170.10">
    <property type="entry name" value="Neurotransmitter-gated ion-channel ligand-binding domain"/>
    <property type="match status" value="1"/>
</dbReference>
<evidence type="ECO:0000313" key="6">
    <source>
        <dbReference type="Proteomes" id="UP001152795"/>
    </source>
</evidence>
<dbReference type="EMBL" id="CACRXK020000072">
    <property type="protein sequence ID" value="CAB3977804.1"/>
    <property type="molecule type" value="Genomic_DNA"/>
</dbReference>
<dbReference type="GO" id="GO:0005230">
    <property type="term" value="F:extracellular ligand-gated monoatomic ion channel activity"/>
    <property type="evidence" value="ECO:0007669"/>
    <property type="project" value="InterPro"/>
</dbReference>